<reference evidence="3" key="1">
    <citation type="submission" date="2016-10" db="EMBL/GenBank/DDBJ databases">
        <authorList>
            <person name="Varghese N."/>
            <person name="Submissions S."/>
        </authorList>
    </citation>
    <scope>NUCLEOTIDE SEQUENCE [LARGE SCALE GENOMIC DNA]</scope>
    <source>
        <strain evidence="3">ATCC 43811</strain>
    </source>
</reference>
<keyword evidence="1" id="KW-0732">Signal</keyword>
<evidence type="ECO:0000313" key="3">
    <source>
        <dbReference type="Proteomes" id="UP000240042"/>
    </source>
</evidence>
<dbReference type="AlphaFoldDB" id="A0A1I1E836"/>
<evidence type="ECO:0000313" key="2">
    <source>
        <dbReference type="EMBL" id="SFB82802.1"/>
    </source>
</evidence>
<dbReference type="Proteomes" id="UP000240042">
    <property type="component" value="Unassembled WGS sequence"/>
</dbReference>
<protein>
    <submittedName>
        <fullName evidence="2">Uncharacterized protein</fullName>
    </submittedName>
</protein>
<organism evidence="2 3">
    <name type="scientific">Brevinema andersonii</name>
    <dbReference type="NCBI Taxonomy" id="34097"/>
    <lineage>
        <taxon>Bacteria</taxon>
        <taxon>Pseudomonadati</taxon>
        <taxon>Spirochaetota</taxon>
        <taxon>Spirochaetia</taxon>
        <taxon>Brevinematales</taxon>
        <taxon>Brevinemataceae</taxon>
        <taxon>Brevinema</taxon>
    </lineage>
</organism>
<keyword evidence="3" id="KW-1185">Reference proteome</keyword>
<evidence type="ECO:0000256" key="1">
    <source>
        <dbReference type="SAM" id="SignalP"/>
    </source>
</evidence>
<proteinExistence type="predicted"/>
<name>A0A1I1E836_BREAD</name>
<dbReference type="EMBL" id="FOKY01000008">
    <property type="protein sequence ID" value="SFB82802.1"/>
    <property type="molecule type" value="Genomic_DNA"/>
</dbReference>
<accession>A0A1I1E836</accession>
<sequence>MKKYALMLFLLATCQVGLISEYTGGVNQNTLIGETWQEINSDFDGTYKRWYFQSDTNLIQSLRGATLYYSWQPYTMTGTVQPNPQNQAVFEISSGMPGGTLKQYMLVWLINAQGTTAVIQVYTTPQDVRRFLVNVNGAVTSPNYKKIQTTIIP</sequence>
<feature type="chain" id="PRO_5015194754" evidence="1">
    <location>
        <begin position="20"/>
        <end position="153"/>
    </location>
</feature>
<gene>
    <name evidence="2" type="ORF">SAMN02745150_00973</name>
</gene>
<dbReference type="STRING" id="34097.SAMN02745150_00973"/>
<feature type="signal peptide" evidence="1">
    <location>
        <begin position="1"/>
        <end position="19"/>
    </location>
</feature>
<dbReference type="RefSeq" id="WP_092319199.1">
    <property type="nucleotide sequence ID" value="NZ_FOKY01000008.1"/>
</dbReference>